<dbReference type="Proteomes" id="UP000271573">
    <property type="component" value="Chromosome"/>
</dbReference>
<keyword evidence="3" id="KW-1185">Reference proteome</keyword>
<protein>
    <submittedName>
        <fullName evidence="2">Uncharacterized protein</fullName>
    </submittedName>
</protein>
<dbReference type="KEGG" id="nbe:Back2_17600"/>
<feature type="compositionally biased region" description="Basic residues" evidence="1">
    <location>
        <begin position="40"/>
        <end position="49"/>
    </location>
</feature>
<accession>A0A3G9IYG9</accession>
<dbReference type="AlphaFoldDB" id="A0A3G9IYG9"/>
<reference evidence="2 3" key="1">
    <citation type="submission" date="2018-11" db="EMBL/GenBank/DDBJ databases">
        <title>Complete genome sequence of Nocardioides baekrokdamisoli strain KCTC 39748.</title>
        <authorList>
            <person name="Kang S.W."/>
            <person name="Lee K.C."/>
            <person name="Kim K.K."/>
            <person name="Kim J.S."/>
            <person name="Kim D.S."/>
            <person name="Ko S.H."/>
            <person name="Yang S.H."/>
            <person name="Shin Y.K."/>
            <person name="Lee J.S."/>
        </authorList>
    </citation>
    <scope>NUCLEOTIDE SEQUENCE [LARGE SCALE GENOMIC DNA]</scope>
    <source>
        <strain evidence="2 3">KCTC 39748</strain>
    </source>
</reference>
<sequence length="72" mass="8161">MGVLNPTYTRGPGGIAAWLYRKSRRADVEYAFNGDSYKTAGRRTRRRPKFTPTVRDRSLSGKTRRVARKAAS</sequence>
<feature type="compositionally biased region" description="Basic residues" evidence="1">
    <location>
        <begin position="62"/>
        <end position="72"/>
    </location>
</feature>
<evidence type="ECO:0000256" key="1">
    <source>
        <dbReference type="SAM" id="MobiDB-lite"/>
    </source>
</evidence>
<evidence type="ECO:0000313" key="3">
    <source>
        <dbReference type="Proteomes" id="UP000271573"/>
    </source>
</evidence>
<gene>
    <name evidence="2" type="ORF">Back2_17600</name>
</gene>
<organism evidence="2 3">
    <name type="scientific">Nocardioides baekrokdamisoli</name>
    <dbReference type="NCBI Taxonomy" id="1804624"/>
    <lineage>
        <taxon>Bacteria</taxon>
        <taxon>Bacillati</taxon>
        <taxon>Actinomycetota</taxon>
        <taxon>Actinomycetes</taxon>
        <taxon>Propionibacteriales</taxon>
        <taxon>Nocardioidaceae</taxon>
        <taxon>Nocardioides</taxon>
    </lineage>
</organism>
<dbReference type="EMBL" id="AP019307">
    <property type="protein sequence ID" value="BBH17473.1"/>
    <property type="molecule type" value="Genomic_DNA"/>
</dbReference>
<evidence type="ECO:0000313" key="2">
    <source>
        <dbReference type="EMBL" id="BBH17473.1"/>
    </source>
</evidence>
<feature type="region of interest" description="Disordered" evidence="1">
    <location>
        <begin position="39"/>
        <end position="72"/>
    </location>
</feature>
<name>A0A3G9IYG9_9ACTN</name>
<proteinExistence type="predicted"/>